<sequence>MSMQPFASETGVCAALMRNNIDTDQITPGHTGMKVQKTGFGEGLFFNWRYLPDGGDNPDFVLNQGPFRDTKFLLAGTNFGCGSSREFAVWALRDFGIRAVIAPSFGAIFTSNCYMNGVAPIILDEAAVSAIAGEIAPDHCTMTVDLVRQVILSPDGHEHRFHIPDLQRERLVEGLDAIDATRKRDDQIAAFQTADKLRRPWVYAVEGAAA</sequence>
<dbReference type="InterPro" id="IPR000573">
    <property type="entry name" value="AconitaseA/IPMdHydase_ssu_swvl"/>
</dbReference>
<evidence type="ECO:0000259" key="11">
    <source>
        <dbReference type="Pfam" id="PF00694"/>
    </source>
</evidence>
<proteinExistence type="inferred from homology"/>
<comment type="catalytic activity">
    <reaction evidence="1 10">
        <text>(2R,3S)-3-isopropylmalate = (2S)-2-isopropylmalate</text>
        <dbReference type="Rhea" id="RHEA:32287"/>
        <dbReference type="ChEBI" id="CHEBI:1178"/>
        <dbReference type="ChEBI" id="CHEBI:35121"/>
        <dbReference type="EC" id="4.2.1.33"/>
    </reaction>
</comment>
<comment type="similarity">
    <text evidence="4 10">Belongs to the LeuD family. LeuD type 1 subfamily.</text>
</comment>
<dbReference type="InterPro" id="IPR033940">
    <property type="entry name" value="IPMI_Swivel"/>
</dbReference>
<dbReference type="InterPro" id="IPR050075">
    <property type="entry name" value="LeuD"/>
</dbReference>
<evidence type="ECO:0000256" key="3">
    <source>
        <dbReference type="ARBA" id="ARBA00004729"/>
    </source>
</evidence>
<evidence type="ECO:0000256" key="2">
    <source>
        <dbReference type="ARBA" id="ARBA00002695"/>
    </source>
</evidence>
<evidence type="ECO:0000256" key="4">
    <source>
        <dbReference type="ARBA" id="ARBA00009845"/>
    </source>
</evidence>
<name>A0A1T5CVZ7_9SPHN</name>
<dbReference type="NCBIfam" id="NF002458">
    <property type="entry name" value="PRK01641.1"/>
    <property type="match status" value="1"/>
</dbReference>
<accession>A0A1T5CVZ7</accession>
<dbReference type="PANTHER" id="PTHR43345:SF5">
    <property type="entry name" value="3-ISOPROPYLMALATE DEHYDRATASE SMALL SUBUNIT"/>
    <property type="match status" value="1"/>
</dbReference>
<dbReference type="Gene3D" id="3.20.19.10">
    <property type="entry name" value="Aconitase, domain 4"/>
    <property type="match status" value="1"/>
</dbReference>
<comment type="pathway">
    <text evidence="3 10">Amino-acid biosynthesis; L-leucine biosynthesis; L-leucine from 3-methyl-2-oxobutanoate: step 2/4.</text>
</comment>
<comment type="function">
    <text evidence="2 10">Catalyzes the isomerization between 2-isopropylmalate and 3-isopropylmalate, via the formation of 2-isopropylmaleate.</text>
</comment>
<dbReference type="EC" id="4.2.1.33" evidence="10"/>
<comment type="subunit">
    <text evidence="5 10">Heterodimer of LeuC and LeuD.</text>
</comment>
<dbReference type="InterPro" id="IPR015928">
    <property type="entry name" value="Aconitase/3IPM_dehydase_swvl"/>
</dbReference>
<dbReference type="HAMAP" id="MF_01031">
    <property type="entry name" value="LeuD_type1"/>
    <property type="match status" value="1"/>
</dbReference>
<evidence type="ECO:0000256" key="6">
    <source>
        <dbReference type="ARBA" id="ARBA00022430"/>
    </source>
</evidence>
<evidence type="ECO:0000256" key="7">
    <source>
        <dbReference type="ARBA" id="ARBA00022605"/>
    </source>
</evidence>
<dbReference type="UniPathway" id="UPA00048">
    <property type="reaction ID" value="UER00071"/>
</dbReference>
<reference evidence="13" key="1">
    <citation type="submission" date="2017-02" db="EMBL/GenBank/DDBJ databases">
        <authorList>
            <person name="Varghese N."/>
            <person name="Submissions S."/>
        </authorList>
    </citation>
    <scope>NUCLEOTIDE SEQUENCE [LARGE SCALE GENOMIC DNA]</scope>
    <source>
        <strain evidence="13">UM2</strain>
    </source>
</reference>
<dbReference type="InterPro" id="IPR004431">
    <property type="entry name" value="3-IsopropMal_deHydase_ssu"/>
</dbReference>
<dbReference type="RefSeq" id="WP_079648246.1">
    <property type="nucleotide sequence ID" value="NZ_FUYM01000004.1"/>
</dbReference>
<evidence type="ECO:0000256" key="8">
    <source>
        <dbReference type="ARBA" id="ARBA00023239"/>
    </source>
</evidence>
<dbReference type="AlphaFoldDB" id="A0A1T5CVZ7"/>
<keyword evidence="8 10" id="KW-0456">Lyase</keyword>
<keyword evidence="13" id="KW-1185">Reference proteome</keyword>
<dbReference type="NCBIfam" id="TIGR00171">
    <property type="entry name" value="leuD"/>
    <property type="match status" value="1"/>
</dbReference>
<dbReference type="STRING" id="439228.SAMN06295920_104358"/>
<dbReference type="SUPFAM" id="SSF52016">
    <property type="entry name" value="LeuD/IlvD-like"/>
    <property type="match status" value="1"/>
</dbReference>
<dbReference type="GO" id="GO:0009316">
    <property type="term" value="C:3-isopropylmalate dehydratase complex"/>
    <property type="evidence" value="ECO:0007669"/>
    <property type="project" value="InterPro"/>
</dbReference>
<keyword evidence="7 10" id="KW-0028">Amino-acid biosynthesis</keyword>
<dbReference type="OrthoDB" id="9777465at2"/>
<evidence type="ECO:0000256" key="5">
    <source>
        <dbReference type="ARBA" id="ARBA00011271"/>
    </source>
</evidence>
<evidence type="ECO:0000313" key="12">
    <source>
        <dbReference type="EMBL" id="SKB63594.1"/>
    </source>
</evidence>
<keyword evidence="6 10" id="KW-0432">Leucine biosynthesis</keyword>
<dbReference type="CDD" id="cd01577">
    <property type="entry name" value="IPMI_Swivel"/>
    <property type="match status" value="1"/>
</dbReference>
<organism evidence="12 13">
    <name type="scientific">Rhizorhabdus histidinilytica</name>
    <dbReference type="NCBI Taxonomy" id="439228"/>
    <lineage>
        <taxon>Bacteria</taxon>
        <taxon>Pseudomonadati</taxon>
        <taxon>Pseudomonadota</taxon>
        <taxon>Alphaproteobacteria</taxon>
        <taxon>Sphingomonadales</taxon>
        <taxon>Sphingomonadaceae</taxon>
        <taxon>Rhizorhabdus</taxon>
    </lineage>
</organism>
<keyword evidence="9 10" id="KW-0100">Branched-chain amino acid biosynthesis</keyword>
<evidence type="ECO:0000256" key="1">
    <source>
        <dbReference type="ARBA" id="ARBA00000491"/>
    </source>
</evidence>
<gene>
    <name evidence="10" type="primary">leuD</name>
    <name evidence="12" type="ORF">SAMN06295920_104358</name>
</gene>
<dbReference type="GO" id="GO:0009098">
    <property type="term" value="P:L-leucine biosynthetic process"/>
    <property type="evidence" value="ECO:0007669"/>
    <property type="project" value="UniProtKB-UniRule"/>
</dbReference>
<evidence type="ECO:0000313" key="13">
    <source>
        <dbReference type="Proteomes" id="UP000189818"/>
    </source>
</evidence>
<dbReference type="Proteomes" id="UP000189818">
    <property type="component" value="Unassembled WGS sequence"/>
</dbReference>
<protein>
    <recommendedName>
        <fullName evidence="10">3-isopropylmalate dehydratase small subunit</fullName>
        <ecNumber evidence="10">4.2.1.33</ecNumber>
    </recommendedName>
    <alternativeName>
        <fullName evidence="10">Alpha-IPM isomerase</fullName>
        <shortName evidence="10">IPMI</shortName>
    </alternativeName>
    <alternativeName>
        <fullName evidence="10">Isopropylmalate isomerase</fullName>
    </alternativeName>
</protein>
<feature type="domain" description="Aconitase A/isopropylmalate dehydratase small subunit swivel" evidence="11">
    <location>
        <begin position="3"/>
        <end position="124"/>
    </location>
</feature>
<evidence type="ECO:0000256" key="10">
    <source>
        <dbReference type="HAMAP-Rule" id="MF_01031"/>
    </source>
</evidence>
<dbReference type="PANTHER" id="PTHR43345">
    <property type="entry name" value="3-ISOPROPYLMALATE DEHYDRATASE SMALL SUBUNIT 2-RELATED-RELATED"/>
    <property type="match status" value="1"/>
</dbReference>
<dbReference type="Pfam" id="PF00694">
    <property type="entry name" value="Aconitase_C"/>
    <property type="match status" value="1"/>
</dbReference>
<dbReference type="GO" id="GO:0003861">
    <property type="term" value="F:3-isopropylmalate dehydratase activity"/>
    <property type="evidence" value="ECO:0007669"/>
    <property type="project" value="UniProtKB-UniRule"/>
</dbReference>
<evidence type="ECO:0000256" key="9">
    <source>
        <dbReference type="ARBA" id="ARBA00023304"/>
    </source>
</evidence>
<dbReference type="EMBL" id="FUYM01000004">
    <property type="protein sequence ID" value="SKB63594.1"/>
    <property type="molecule type" value="Genomic_DNA"/>
</dbReference>